<sequence length="105" mass="10958">MLDVASPLPPVGRSEGNIKASFGHCRFLPSGGAVEAICILGLRNLSYLTTAKHRGVGEESRDSSPEGDALMFTNGTYRDPQLGGSSGFSSSSLCGASHSLCRKQV</sequence>
<feature type="compositionally biased region" description="Low complexity" evidence="1">
    <location>
        <begin position="87"/>
        <end position="99"/>
    </location>
</feature>
<gene>
    <name evidence="2" type="ORF">EYF80_064200</name>
</gene>
<dbReference type="Proteomes" id="UP000314294">
    <property type="component" value="Unassembled WGS sequence"/>
</dbReference>
<feature type="region of interest" description="Disordered" evidence="1">
    <location>
        <begin position="53"/>
        <end position="105"/>
    </location>
</feature>
<protein>
    <submittedName>
        <fullName evidence="2">Uncharacterized protein</fullName>
    </submittedName>
</protein>
<dbReference type="EMBL" id="SRLO01011943">
    <property type="protein sequence ID" value="TNN25669.1"/>
    <property type="molecule type" value="Genomic_DNA"/>
</dbReference>
<evidence type="ECO:0000256" key="1">
    <source>
        <dbReference type="SAM" id="MobiDB-lite"/>
    </source>
</evidence>
<organism evidence="2 3">
    <name type="scientific">Liparis tanakae</name>
    <name type="common">Tanaka's snailfish</name>
    <dbReference type="NCBI Taxonomy" id="230148"/>
    <lineage>
        <taxon>Eukaryota</taxon>
        <taxon>Metazoa</taxon>
        <taxon>Chordata</taxon>
        <taxon>Craniata</taxon>
        <taxon>Vertebrata</taxon>
        <taxon>Euteleostomi</taxon>
        <taxon>Actinopterygii</taxon>
        <taxon>Neopterygii</taxon>
        <taxon>Teleostei</taxon>
        <taxon>Neoteleostei</taxon>
        <taxon>Acanthomorphata</taxon>
        <taxon>Eupercaria</taxon>
        <taxon>Perciformes</taxon>
        <taxon>Cottioidei</taxon>
        <taxon>Cottales</taxon>
        <taxon>Liparidae</taxon>
        <taxon>Liparis</taxon>
    </lineage>
</organism>
<name>A0A4Z2EA32_9TELE</name>
<accession>A0A4Z2EA32</accession>
<evidence type="ECO:0000313" key="3">
    <source>
        <dbReference type="Proteomes" id="UP000314294"/>
    </source>
</evidence>
<keyword evidence="3" id="KW-1185">Reference proteome</keyword>
<proteinExistence type="predicted"/>
<comment type="caution">
    <text evidence="2">The sequence shown here is derived from an EMBL/GenBank/DDBJ whole genome shotgun (WGS) entry which is preliminary data.</text>
</comment>
<feature type="compositionally biased region" description="Basic and acidic residues" evidence="1">
    <location>
        <begin position="55"/>
        <end position="64"/>
    </location>
</feature>
<reference evidence="2 3" key="1">
    <citation type="submission" date="2019-03" db="EMBL/GenBank/DDBJ databases">
        <title>First draft genome of Liparis tanakae, snailfish: a comprehensive survey of snailfish specific genes.</title>
        <authorList>
            <person name="Kim W."/>
            <person name="Song I."/>
            <person name="Jeong J.-H."/>
            <person name="Kim D."/>
            <person name="Kim S."/>
            <person name="Ryu S."/>
            <person name="Song J.Y."/>
            <person name="Lee S.K."/>
        </authorList>
    </citation>
    <scope>NUCLEOTIDE SEQUENCE [LARGE SCALE GENOMIC DNA]</scope>
    <source>
        <tissue evidence="2">Muscle</tissue>
    </source>
</reference>
<evidence type="ECO:0000313" key="2">
    <source>
        <dbReference type="EMBL" id="TNN25669.1"/>
    </source>
</evidence>
<dbReference type="AlphaFoldDB" id="A0A4Z2EA32"/>